<sequence length="563" mass="64258">MKSSSLFIILQRMRTPFLVIIITYTISIVGLILIEGIDKNGNPHQMGIFDAFYFVSYMATTIGFGEAPYEFTYSQRIWVTFSIYLTVLGWFYGIGSLVSLLQDKLFLQELERAKFGRQVKNLKDKFIIILGYNQITSEIIKKTLENGVRTVVIEKDRNKINHLILESFTPTVPVLYSENYNLDALEFAGIKKYNCKAIVSLFEDDALNLKIALTSKLLNKHVRIAAKSTTINHTENLKDLDVEIIANPFSIISSEVNMALSAPNLFKLEKWLYKIDNLSANLPTFPQGKYIICGYGRMGRKIYRKLKANNIEAELVEINKNDINNYSQEEMSHITFGNADDKQMLSDVGILDAVAIIAATNDDTTNLSVLATAKKLNPNIMTIVRENEMEDYSIFESANINHIFMPSKILINKTANALINPLADKFLRMIIKKDEDWAAKVVRKLVEDINDDPLVMEVYINSKYTPELTKHLENKNTLSLDILATSLHNKEQRNNVVPLLLQREEEILLLPIFEHNLKIGDKILLACDEHAKSDIEYICQNANEFHYALTGEEKRTFFKGKNK</sequence>
<feature type="transmembrane region" description="Helical" evidence="1">
    <location>
        <begin position="77"/>
        <end position="101"/>
    </location>
</feature>
<dbReference type="PANTHER" id="PTHR43833:SF11">
    <property type="entry name" value="VOLTAGE-GATED POTASSIUM CHANNEL KCH"/>
    <property type="match status" value="1"/>
</dbReference>
<dbReference type="PANTHER" id="PTHR43833">
    <property type="entry name" value="POTASSIUM CHANNEL PROTEIN 2-RELATED-RELATED"/>
    <property type="match status" value="1"/>
</dbReference>
<dbReference type="SUPFAM" id="SSF81324">
    <property type="entry name" value="Voltage-gated potassium channels"/>
    <property type="match status" value="1"/>
</dbReference>
<dbReference type="OrthoDB" id="9781411at2"/>
<proteinExistence type="predicted"/>
<dbReference type="InterPro" id="IPR050721">
    <property type="entry name" value="Trk_Ktr_HKT_K-transport"/>
</dbReference>
<dbReference type="InterPro" id="IPR036291">
    <property type="entry name" value="NAD(P)-bd_dom_sf"/>
</dbReference>
<keyword evidence="1" id="KW-0812">Transmembrane</keyword>
<dbReference type="RefSeq" id="WP_076087649.1">
    <property type="nucleotide sequence ID" value="NZ_CP019070.1"/>
</dbReference>
<dbReference type="Pfam" id="PF02254">
    <property type="entry name" value="TrkA_N"/>
    <property type="match status" value="2"/>
</dbReference>
<evidence type="ECO:0000256" key="1">
    <source>
        <dbReference type="SAM" id="Phobius"/>
    </source>
</evidence>
<feature type="transmembrane region" description="Helical" evidence="1">
    <location>
        <begin position="46"/>
        <end position="65"/>
    </location>
</feature>
<evidence type="ECO:0000259" key="2">
    <source>
        <dbReference type="PROSITE" id="PS51201"/>
    </source>
</evidence>
<keyword evidence="1" id="KW-0472">Membrane</keyword>
<dbReference type="GO" id="GO:0006813">
    <property type="term" value="P:potassium ion transport"/>
    <property type="evidence" value="ECO:0007669"/>
    <property type="project" value="InterPro"/>
</dbReference>
<dbReference type="InterPro" id="IPR003148">
    <property type="entry name" value="RCK_N"/>
</dbReference>
<reference evidence="3 4" key="1">
    <citation type="submission" date="2017-01" db="EMBL/GenBank/DDBJ databases">
        <title>Genome sequencing of Arcobacter sp. LPB0137.</title>
        <authorList>
            <person name="Lee G.-W."/>
            <person name="Yi H."/>
        </authorList>
    </citation>
    <scope>NUCLEOTIDE SEQUENCE [LARGE SCALE GENOMIC DNA]</scope>
    <source>
        <strain evidence="3 4">LPB0137</strain>
    </source>
</reference>
<dbReference type="PROSITE" id="PS51201">
    <property type="entry name" value="RCK_N"/>
    <property type="match status" value="1"/>
</dbReference>
<feature type="domain" description="RCK N-terminal" evidence="2">
    <location>
        <begin position="287"/>
        <end position="404"/>
    </location>
</feature>
<name>A0A1P8KNL0_9BACT</name>
<dbReference type="AlphaFoldDB" id="A0A1P8KNL0"/>
<dbReference type="KEGG" id="alp:LPB137_10140"/>
<dbReference type="SUPFAM" id="SSF51735">
    <property type="entry name" value="NAD(P)-binding Rossmann-fold domains"/>
    <property type="match status" value="2"/>
</dbReference>
<dbReference type="Gene3D" id="1.10.287.70">
    <property type="match status" value="1"/>
</dbReference>
<dbReference type="Proteomes" id="UP000186074">
    <property type="component" value="Chromosome"/>
</dbReference>
<protein>
    <submittedName>
        <fullName evidence="3">Potassium transporter TrkA</fullName>
    </submittedName>
</protein>
<evidence type="ECO:0000313" key="3">
    <source>
        <dbReference type="EMBL" id="APW66182.1"/>
    </source>
</evidence>
<dbReference type="Gene3D" id="3.40.50.720">
    <property type="entry name" value="NAD(P)-binding Rossmann-like Domain"/>
    <property type="match status" value="2"/>
</dbReference>
<organism evidence="3 4">
    <name type="scientific">Poseidonibacter parvus</name>
    <dbReference type="NCBI Taxonomy" id="1850254"/>
    <lineage>
        <taxon>Bacteria</taxon>
        <taxon>Pseudomonadati</taxon>
        <taxon>Campylobacterota</taxon>
        <taxon>Epsilonproteobacteria</taxon>
        <taxon>Campylobacterales</taxon>
        <taxon>Arcobacteraceae</taxon>
        <taxon>Poseidonibacter</taxon>
    </lineage>
</organism>
<dbReference type="EMBL" id="CP019070">
    <property type="protein sequence ID" value="APW66182.1"/>
    <property type="molecule type" value="Genomic_DNA"/>
</dbReference>
<dbReference type="STRING" id="1850254.LPB137_10140"/>
<keyword evidence="4" id="KW-1185">Reference proteome</keyword>
<feature type="transmembrane region" description="Helical" evidence="1">
    <location>
        <begin position="15"/>
        <end position="34"/>
    </location>
</feature>
<gene>
    <name evidence="3" type="ORF">LPB137_10140</name>
</gene>
<keyword evidence="1" id="KW-1133">Transmembrane helix</keyword>
<evidence type="ECO:0000313" key="4">
    <source>
        <dbReference type="Proteomes" id="UP000186074"/>
    </source>
</evidence>
<accession>A0A1P8KNL0</accession>